<dbReference type="Proteomes" id="UP000599523">
    <property type="component" value="Unassembled WGS sequence"/>
</dbReference>
<protein>
    <submittedName>
        <fullName evidence="2">Sulfurtransferase</fullName>
    </submittedName>
</protein>
<dbReference type="PROSITE" id="PS50206">
    <property type="entry name" value="RHODANESE_3"/>
    <property type="match status" value="1"/>
</dbReference>
<sequence>MKQIPARELAEWLSDDSRADPALLDVREPWEFQLCHIEGSKLIPMGVVPTRVDELERDRDIVVICHHGGRSAQVCVFLERQGFANVINLSGGVAGWAASVDPSMPQY</sequence>
<dbReference type="InterPro" id="IPR001763">
    <property type="entry name" value="Rhodanese-like_dom"/>
</dbReference>
<dbReference type="SUPFAM" id="SSF52821">
    <property type="entry name" value="Rhodanese/Cell cycle control phosphatase"/>
    <property type="match status" value="1"/>
</dbReference>
<accession>A0A972FHE0</accession>
<evidence type="ECO:0000313" key="2">
    <source>
        <dbReference type="EMBL" id="NMG04770.1"/>
    </source>
</evidence>
<dbReference type="Pfam" id="PF00581">
    <property type="entry name" value="Rhodanese"/>
    <property type="match status" value="1"/>
</dbReference>
<dbReference type="RefSeq" id="WP_168989408.1">
    <property type="nucleotide sequence ID" value="NZ_CAWPHM010000060.1"/>
</dbReference>
<dbReference type="PANTHER" id="PTHR43031">
    <property type="entry name" value="FAD-DEPENDENT OXIDOREDUCTASE"/>
    <property type="match status" value="1"/>
</dbReference>
<dbReference type="PANTHER" id="PTHR43031:SF17">
    <property type="entry name" value="SULFURTRANSFERASE YTWF-RELATED"/>
    <property type="match status" value="1"/>
</dbReference>
<name>A0A972FHE0_9RHOO</name>
<feature type="domain" description="Rhodanese" evidence="1">
    <location>
        <begin position="17"/>
        <end position="105"/>
    </location>
</feature>
<dbReference type="EMBL" id="WTVM01000154">
    <property type="protein sequence ID" value="NMG04770.1"/>
    <property type="molecule type" value="Genomic_DNA"/>
</dbReference>
<organism evidence="2 3">
    <name type="scientific">Azoarcus taiwanensis</name>
    <dbReference type="NCBI Taxonomy" id="666964"/>
    <lineage>
        <taxon>Bacteria</taxon>
        <taxon>Pseudomonadati</taxon>
        <taxon>Pseudomonadota</taxon>
        <taxon>Betaproteobacteria</taxon>
        <taxon>Rhodocyclales</taxon>
        <taxon>Zoogloeaceae</taxon>
        <taxon>Azoarcus</taxon>
    </lineage>
</organism>
<evidence type="ECO:0000259" key="1">
    <source>
        <dbReference type="PROSITE" id="PS50206"/>
    </source>
</evidence>
<dbReference type="InterPro" id="IPR036873">
    <property type="entry name" value="Rhodanese-like_dom_sf"/>
</dbReference>
<dbReference type="SMART" id="SM00450">
    <property type="entry name" value="RHOD"/>
    <property type="match status" value="1"/>
</dbReference>
<proteinExistence type="predicted"/>
<evidence type="ECO:0000313" key="3">
    <source>
        <dbReference type="Proteomes" id="UP000599523"/>
    </source>
</evidence>
<dbReference type="InterPro" id="IPR050229">
    <property type="entry name" value="GlpE_sulfurtransferase"/>
</dbReference>
<reference evidence="2" key="1">
    <citation type="submission" date="2019-12" db="EMBL/GenBank/DDBJ databases">
        <title>Comparative genomics gives insights into the taxonomy of the Azoarcus-Aromatoleum group and reveals separate origins of nif in the plant-associated Azoarcus and non-plant-associated Aromatoleum sub-groups.</title>
        <authorList>
            <person name="Lafos M."/>
            <person name="Maluk M."/>
            <person name="Batista M."/>
            <person name="Junghare M."/>
            <person name="Carmona M."/>
            <person name="Faoro H."/>
            <person name="Cruz L.M."/>
            <person name="Battistoni F."/>
            <person name="De Souza E."/>
            <person name="Pedrosa F."/>
            <person name="Chen W.-M."/>
            <person name="Poole P.S."/>
            <person name="Dixon R.A."/>
            <person name="James E.K."/>
        </authorList>
    </citation>
    <scope>NUCLEOTIDE SEQUENCE</scope>
    <source>
        <strain evidence="2">NSC3</strain>
    </source>
</reference>
<dbReference type="AlphaFoldDB" id="A0A972FHE0"/>
<keyword evidence="3" id="KW-1185">Reference proteome</keyword>
<comment type="caution">
    <text evidence="2">The sequence shown here is derived from an EMBL/GenBank/DDBJ whole genome shotgun (WGS) entry which is preliminary data.</text>
</comment>
<dbReference type="Gene3D" id="3.40.250.10">
    <property type="entry name" value="Rhodanese-like domain"/>
    <property type="match status" value="1"/>
</dbReference>
<gene>
    <name evidence="2" type="ORF">GPA21_17600</name>
</gene>